<protein>
    <submittedName>
        <fullName evidence="1">Uncharacterized protein</fullName>
    </submittedName>
</protein>
<organism evidence="1 2">
    <name type="scientific">Methylorubrum populi</name>
    <dbReference type="NCBI Taxonomy" id="223967"/>
    <lineage>
        <taxon>Bacteria</taxon>
        <taxon>Pseudomonadati</taxon>
        <taxon>Pseudomonadota</taxon>
        <taxon>Alphaproteobacteria</taxon>
        <taxon>Hyphomicrobiales</taxon>
        <taxon>Methylobacteriaceae</taxon>
        <taxon>Methylorubrum</taxon>
    </lineage>
</organism>
<evidence type="ECO:0000313" key="1">
    <source>
        <dbReference type="EMBL" id="KAB7782881.1"/>
    </source>
</evidence>
<proteinExistence type="predicted"/>
<reference evidence="1 2" key="1">
    <citation type="submission" date="2019-10" db="EMBL/GenBank/DDBJ databases">
        <title>Draft Genome Sequence of the Caffeine Degrading Methylotroph Methylorubrum populi PINKEL.</title>
        <authorList>
            <person name="Dawson S.C."/>
            <person name="Zhang X."/>
            <person name="Wright M.E."/>
            <person name="Sharma G."/>
            <person name="Langner J.T."/>
            <person name="Ditty J.L."/>
            <person name="Subuyuj G.A."/>
        </authorList>
    </citation>
    <scope>NUCLEOTIDE SEQUENCE [LARGE SCALE GENOMIC DNA]</scope>
    <source>
        <strain evidence="1 2">Pinkel</strain>
    </source>
</reference>
<sequence length="78" mass="8170">MILSVEAAYEAAFDLGAATSPLAEAGIMAVYSYLGATADRGKSGWKAGGLAVIRASKSPSLRALRRRARRQMVGSNRA</sequence>
<name>A0A833J3V1_9HYPH</name>
<accession>A0A833J3V1</accession>
<evidence type="ECO:0000313" key="2">
    <source>
        <dbReference type="Proteomes" id="UP000469949"/>
    </source>
</evidence>
<gene>
    <name evidence="1" type="ORF">F8B43_4175</name>
</gene>
<dbReference type="EMBL" id="WEKV01000018">
    <property type="protein sequence ID" value="KAB7782881.1"/>
    <property type="molecule type" value="Genomic_DNA"/>
</dbReference>
<dbReference type="AlphaFoldDB" id="A0A833J3V1"/>
<comment type="caution">
    <text evidence="1">The sequence shown here is derived from an EMBL/GenBank/DDBJ whole genome shotgun (WGS) entry which is preliminary data.</text>
</comment>
<dbReference type="Proteomes" id="UP000469949">
    <property type="component" value="Unassembled WGS sequence"/>
</dbReference>